<proteinExistence type="predicted"/>
<comment type="caution">
    <text evidence="1">The sequence shown here is derived from an EMBL/GenBank/DDBJ whole genome shotgun (WGS) entry which is preliminary data.</text>
</comment>
<dbReference type="Proteomes" id="UP000294664">
    <property type="component" value="Unassembled WGS sequence"/>
</dbReference>
<dbReference type="PANTHER" id="PTHR43657">
    <property type="entry name" value="TRYPTOPHAN RNA-BINDING ATTENUATOR PROTEIN-LIKE PROTEIN"/>
    <property type="match status" value="1"/>
</dbReference>
<keyword evidence="2" id="KW-1185">Reference proteome</keyword>
<dbReference type="PANTHER" id="PTHR43657:SF1">
    <property type="entry name" value="ALTERED INHERITANCE OF MITOCHONDRIA PROTEIN 24, MITOCHONDRIAL"/>
    <property type="match status" value="1"/>
</dbReference>
<dbReference type="NCBIfam" id="TIGR00266">
    <property type="entry name" value="TIGR00266 family protein"/>
    <property type="match status" value="1"/>
</dbReference>
<dbReference type="InterPro" id="IPR016031">
    <property type="entry name" value="Trp_RNA-bd_attenuator-like_dom"/>
</dbReference>
<accession>A0A4R3M4B9</accession>
<organism evidence="1 2">
    <name type="scientific">Aquabacter spiritensis</name>
    <dbReference type="NCBI Taxonomy" id="933073"/>
    <lineage>
        <taxon>Bacteria</taxon>
        <taxon>Pseudomonadati</taxon>
        <taxon>Pseudomonadota</taxon>
        <taxon>Alphaproteobacteria</taxon>
        <taxon>Hyphomicrobiales</taxon>
        <taxon>Xanthobacteraceae</taxon>
        <taxon>Aquabacter</taxon>
    </lineage>
</organism>
<protein>
    <submittedName>
        <fullName evidence="1">Uncharacterized protein (TIGR00266 family)</fullName>
    </submittedName>
</protein>
<dbReference type="RefSeq" id="WP_245504584.1">
    <property type="nucleotide sequence ID" value="NZ_SMAI01000003.1"/>
</dbReference>
<dbReference type="AlphaFoldDB" id="A0A4R3M4B9"/>
<dbReference type="EMBL" id="SMAI01000003">
    <property type="protein sequence ID" value="TCT06207.1"/>
    <property type="molecule type" value="Genomic_DNA"/>
</dbReference>
<name>A0A4R3M4B9_9HYPH</name>
<dbReference type="InterPro" id="IPR002838">
    <property type="entry name" value="AIM24"/>
</dbReference>
<evidence type="ECO:0000313" key="2">
    <source>
        <dbReference type="Proteomes" id="UP000294664"/>
    </source>
</evidence>
<reference evidence="1 2" key="1">
    <citation type="submission" date="2019-03" db="EMBL/GenBank/DDBJ databases">
        <title>Genomic Encyclopedia of Type Strains, Phase IV (KMG-IV): sequencing the most valuable type-strain genomes for metagenomic binning, comparative biology and taxonomic classification.</title>
        <authorList>
            <person name="Goeker M."/>
        </authorList>
    </citation>
    <scope>NUCLEOTIDE SEQUENCE [LARGE SCALE GENOMIC DNA]</scope>
    <source>
        <strain evidence="1 2">DSM 9035</strain>
    </source>
</reference>
<dbReference type="Gene3D" id="3.60.160.10">
    <property type="entry name" value="Mitochondrial biogenesis AIM24"/>
    <property type="match status" value="1"/>
</dbReference>
<evidence type="ECO:0000313" key="1">
    <source>
        <dbReference type="EMBL" id="TCT06207.1"/>
    </source>
</evidence>
<dbReference type="SUPFAM" id="SSF51219">
    <property type="entry name" value="TRAP-like"/>
    <property type="match status" value="1"/>
</dbReference>
<dbReference type="Pfam" id="PF01987">
    <property type="entry name" value="AIM24"/>
    <property type="match status" value="1"/>
</dbReference>
<sequence>MAEGLPRPARGIKLPVHCPNIMAIMRTEITGTTLPVLQVTLAPGETLVAEPDRLSWMTPNIALRTTTATAGASGFFGAIGRAISGGGLFMTEFTAEGGEGLVSFAATVPGNISEVQVAPGRGFMIHRHGFLAGAHGVELAIGFQQTLGAGVFGGEGFVLQHLTGQGKAFVELGGEIISYALDPGQSLLVHPGHVGMFEDSVGFEITMMRGVKNVLFGGDGLFLAQLTGPGKIWLQSLTPAKLAHALRPYLPSGEHR</sequence>
<dbReference type="InterPro" id="IPR036983">
    <property type="entry name" value="AIM24_sf"/>
</dbReference>
<gene>
    <name evidence="1" type="ORF">EDC64_103311</name>
</gene>